<evidence type="ECO:0000313" key="2">
    <source>
        <dbReference type="EMBL" id="KAG6969227.1"/>
    </source>
</evidence>
<dbReference type="Proteomes" id="UP000709295">
    <property type="component" value="Unassembled WGS sequence"/>
</dbReference>
<dbReference type="AlphaFoldDB" id="A0A8J5IZT4"/>
<keyword evidence="3" id="KW-1185">Reference proteome</keyword>
<proteinExistence type="predicted"/>
<comment type="caution">
    <text evidence="2">The sequence shown here is derived from an EMBL/GenBank/DDBJ whole genome shotgun (WGS) entry which is preliminary data.</text>
</comment>
<organism evidence="2 3">
    <name type="scientific">Phytophthora aleatoria</name>
    <dbReference type="NCBI Taxonomy" id="2496075"/>
    <lineage>
        <taxon>Eukaryota</taxon>
        <taxon>Sar</taxon>
        <taxon>Stramenopiles</taxon>
        <taxon>Oomycota</taxon>
        <taxon>Peronosporomycetes</taxon>
        <taxon>Peronosporales</taxon>
        <taxon>Peronosporaceae</taxon>
        <taxon>Phytophthora</taxon>
    </lineage>
</organism>
<evidence type="ECO:0000256" key="1">
    <source>
        <dbReference type="SAM" id="MobiDB-lite"/>
    </source>
</evidence>
<feature type="compositionally biased region" description="Basic and acidic residues" evidence="1">
    <location>
        <begin position="136"/>
        <end position="146"/>
    </location>
</feature>
<name>A0A8J5IZT4_9STRA</name>
<dbReference type="EMBL" id="JAENGY010000213">
    <property type="protein sequence ID" value="KAG6969227.1"/>
    <property type="molecule type" value="Genomic_DNA"/>
</dbReference>
<sequence>MGKSITTNQEFSKLERRLRQTADDAVNCLKVLKGNLSEFDSRHKLFFVNTSKFYLRSDIRAAKDTASELRAAANQIAECESPSESEITASRSTMHATADALNELARAARTYDKKNLKSKGITGVVTFLIGGKKQSKRESKMSKDNDPVGMDNNRVGSEGILRAPDTVEEVVTSTLSDCFSGFMELQHQIATSEKSLSPLFAEGTNDPTVWILTS</sequence>
<reference evidence="2" key="1">
    <citation type="submission" date="2021-01" db="EMBL/GenBank/DDBJ databases">
        <title>Phytophthora aleatoria, a newly-described species from Pinus radiata is distinct from Phytophthora cactorum isolates based on comparative genomics.</title>
        <authorList>
            <person name="Mcdougal R."/>
            <person name="Panda P."/>
            <person name="Williams N."/>
            <person name="Studholme D.J."/>
        </authorList>
    </citation>
    <scope>NUCLEOTIDE SEQUENCE</scope>
    <source>
        <strain evidence="2">NZFS 4037</strain>
    </source>
</reference>
<protein>
    <submittedName>
        <fullName evidence="2">Uncharacterized protein</fullName>
    </submittedName>
</protein>
<feature type="region of interest" description="Disordered" evidence="1">
    <location>
        <begin position="135"/>
        <end position="157"/>
    </location>
</feature>
<evidence type="ECO:0000313" key="3">
    <source>
        <dbReference type="Proteomes" id="UP000709295"/>
    </source>
</evidence>
<accession>A0A8J5IZT4</accession>
<gene>
    <name evidence="2" type="ORF">JG688_00005395</name>
</gene>